<dbReference type="EMBL" id="BDQX01000231">
    <property type="protein sequence ID" value="GBG09479.1"/>
    <property type="molecule type" value="Genomic_DNA"/>
</dbReference>
<organism evidence="1 2">
    <name type="scientific">Paenibacillus agaridevorans</name>
    <dbReference type="NCBI Taxonomy" id="171404"/>
    <lineage>
        <taxon>Bacteria</taxon>
        <taxon>Bacillati</taxon>
        <taxon>Bacillota</taxon>
        <taxon>Bacilli</taxon>
        <taxon>Bacillales</taxon>
        <taxon>Paenibacillaceae</taxon>
        <taxon>Paenibacillus</taxon>
    </lineage>
</organism>
<dbReference type="AlphaFoldDB" id="A0A2R5EUY7"/>
<protein>
    <submittedName>
        <fullName evidence="1">Uncharacterized protein</fullName>
    </submittedName>
</protein>
<accession>A0A2R5EUY7</accession>
<evidence type="ECO:0000313" key="2">
    <source>
        <dbReference type="Proteomes" id="UP000245202"/>
    </source>
</evidence>
<name>A0A2R5EUY7_9BACL</name>
<comment type="caution">
    <text evidence="1">The sequence shown here is derived from an EMBL/GenBank/DDBJ whole genome shotgun (WGS) entry which is preliminary data.</text>
</comment>
<sequence length="61" mass="7064">MSELNRCAYCRTERPANEMKSGKIIFRDRHPMTRKAIVNSKTNQYCADKPCHGHDQMAHEG</sequence>
<reference evidence="1 2" key="1">
    <citation type="submission" date="2017-08" db="EMBL/GenBank/DDBJ databases">
        <title>Substantial Increase in Enzyme Production by Combined Drug-Resistance Mutations in Paenibacillus agaridevorans.</title>
        <authorList>
            <person name="Tanaka Y."/>
            <person name="Funane K."/>
            <person name="Hosaka T."/>
            <person name="Shiwa Y."/>
            <person name="Fujita N."/>
            <person name="Miyazaki T."/>
            <person name="Yoshikawa H."/>
            <person name="Murakami K."/>
            <person name="Kasahara K."/>
            <person name="Inaoka T."/>
            <person name="Hiraga Y."/>
            <person name="Ochi K."/>
        </authorList>
    </citation>
    <scope>NUCLEOTIDE SEQUENCE [LARGE SCALE GENOMIC DNA]</scope>
    <source>
        <strain evidence="1 2">T-3040</strain>
    </source>
</reference>
<dbReference type="Proteomes" id="UP000245202">
    <property type="component" value="Unassembled WGS sequence"/>
</dbReference>
<evidence type="ECO:0000313" key="1">
    <source>
        <dbReference type="EMBL" id="GBG09479.1"/>
    </source>
</evidence>
<proteinExistence type="predicted"/>
<gene>
    <name evidence="1" type="ORF">PAT3040_04125</name>
</gene>
<keyword evidence="2" id="KW-1185">Reference proteome</keyword>